<keyword evidence="1" id="KW-0812">Transmembrane</keyword>
<name>A0A7W6FQY5_9SPHN</name>
<evidence type="ECO:0000256" key="1">
    <source>
        <dbReference type="SAM" id="Phobius"/>
    </source>
</evidence>
<proteinExistence type="predicted"/>
<dbReference type="EMBL" id="JACIDT010000010">
    <property type="protein sequence ID" value="MBB3927162.1"/>
    <property type="molecule type" value="Genomic_DNA"/>
</dbReference>
<dbReference type="AlphaFoldDB" id="A0A7W6FQY5"/>
<gene>
    <name evidence="2" type="ORF">GGR43_002885</name>
</gene>
<feature type="transmembrane region" description="Helical" evidence="1">
    <location>
        <begin position="6"/>
        <end position="28"/>
    </location>
</feature>
<keyword evidence="3" id="KW-1185">Reference proteome</keyword>
<keyword evidence="1" id="KW-0472">Membrane</keyword>
<accession>A0A7W6FQY5</accession>
<protein>
    <submittedName>
        <fullName evidence="2">Uncharacterized protein</fullName>
    </submittedName>
</protein>
<organism evidence="2 3">
    <name type="scientific">Sphingobium jiangsuense</name>
    <dbReference type="NCBI Taxonomy" id="870476"/>
    <lineage>
        <taxon>Bacteria</taxon>
        <taxon>Pseudomonadati</taxon>
        <taxon>Pseudomonadota</taxon>
        <taxon>Alphaproteobacteria</taxon>
        <taxon>Sphingomonadales</taxon>
        <taxon>Sphingomonadaceae</taxon>
        <taxon>Sphingobium</taxon>
    </lineage>
</organism>
<evidence type="ECO:0000313" key="2">
    <source>
        <dbReference type="EMBL" id="MBB3927162.1"/>
    </source>
</evidence>
<evidence type="ECO:0000313" key="3">
    <source>
        <dbReference type="Proteomes" id="UP000571950"/>
    </source>
</evidence>
<sequence length="30" mass="3108">MTNLSQIGFTVFAGVISLSAPAMAYLSLFG</sequence>
<comment type="caution">
    <text evidence="2">The sequence shown here is derived from an EMBL/GenBank/DDBJ whole genome shotgun (WGS) entry which is preliminary data.</text>
</comment>
<reference evidence="2 3" key="1">
    <citation type="submission" date="2020-08" db="EMBL/GenBank/DDBJ databases">
        <title>Genomic Encyclopedia of Type Strains, Phase IV (KMG-IV): sequencing the most valuable type-strain genomes for metagenomic binning, comparative biology and taxonomic classification.</title>
        <authorList>
            <person name="Goeker M."/>
        </authorList>
    </citation>
    <scope>NUCLEOTIDE SEQUENCE [LARGE SCALE GENOMIC DNA]</scope>
    <source>
        <strain evidence="2 3">DSM 26189</strain>
    </source>
</reference>
<dbReference type="Proteomes" id="UP000571950">
    <property type="component" value="Unassembled WGS sequence"/>
</dbReference>
<keyword evidence="1" id="KW-1133">Transmembrane helix</keyword>